<dbReference type="SMART" id="SM00822">
    <property type="entry name" value="PKS_KR"/>
    <property type="match status" value="1"/>
</dbReference>
<keyword evidence="2 4" id="KW-0560">Oxidoreductase</keyword>
<sequence>MPSTADRVVLITGASSGIGEAIARGVAGSGRRVVLAARSSTPLTALADELGGPERALAVPCDVTDWDAVQAAVATGLSSFGRLDAVCANAGIGAARGFGNESPERWRELILTNIYGVALTIRAATPALVETGGHLLLTSAVTGRHPLPGSVYSGTKAAVAALGEAARKELGRDGVRVTTLAPGTVDTAFWDNPQADALRATDLADAVLFALDRPPHMSVNEIVLRAVAQYDP</sequence>
<dbReference type="PROSITE" id="PS00061">
    <property type="entry name" value="ADH_SHORT"/>
    <property type="match status" value="1"/>
</dbReference>
<dbReference type="RefSeq" id="WP_354700119.1">
    <property type="nucleotide sequence ID" value="NZ_CP114014.1"/>
</dbReference>
<dbReference type="CDD" id="cd05233">
    <property type="entry name" value="SDR_c"/>
    <property type="match status" value="1"/>
</dbReference>
<evidence type="ECO:0000256" key="2">
    <source>
        <dbReference type="ARBA" id="ARBA00023002"/>
    </source>
</evidence>
<dbReference type="PANTHER" id="PTHR44196">
    <property type="entry name" value="DEHYDROGENASE/REDUCTASE SDR FAMILY MEMBER 7B"/>
    <property type="match status" value="1"/>
</dbReference>
<gene>
    <name evidence="4" type="ORF">DSM112329_00382</name>
</gene>
<dbReference type="AlphaFoldDB" id="A0AAU7APG2"/>
<dbReference type="GO" id="GO:0016020">
    <property type="term" value="C:membrane"/>
    <property type="evidence" value="ECO:0007669"/>
    <property type="project" value="TreeGrafter"/>
</dbReference>
<dbReference type="SUPFAM" id="SSF51735">
    <property type="entry name" value="NAD(P)-binding Rossmann-fold domains"/>
    <property type="match status" value="1"/>
</dbReference>
<dbReference type="InterPro" id="IPR057326">
    <property type="entry name" value="KR_dom"/>
</dbReference>
<feature type="domain" description="Ketoreductase" evidence="3">
    <location>
        <begin position="7"/>
        <end position="193"/>
    </location>
</feature>
<accession>A0AAU7APG2</accession>
<name>A0AAU7APG2_9ACTN</name>
<dbReference type="EC" id="1.-.-.-" evidence="4"/>
<dbReference type="PRINTS" id="PR00081">
    <property type="entry name" value="GDHRDH"/>
</dbReference>
<evidence type="ECO:0000259" key="3">
    <source>
        <dbReference type="SMART" id="SM00822"/>
    </source>
</evidence>
<dbReference type="Gene3D" id="3.40.50.720">
    <property type="entry name" value="NAD(P)-binding Rossmann-like Domain"/>
    <property type="match status" value="1"/>
</dbReference>
<dbReference type="InterPro" id="IPR020904">
    <property type="entry name" value="Sc_DH/Rdtase_CS"/>
</dbReference>
<evidence type="ECO:0000313" key="4">
    <source>
        <dbReference type="EMBL" id="XAY03563.1"/>
    </source>
</evidence>
<dbReference type="InterPro" id="IPR002347">
    <property type="entry name" value="SDR_fam"/>
</dbReference>
<dbReference type="KEGG" id="parq:DSM112329_00382"/>
<dbReference type="PANTHER" id="PTHR44196:SF1">
    <property type="entry name" value="DEHYDROGENASE_REDUCTASE SDR FAMILY MEMBER 7B"/>
    <property type="match status" value="1"/>
</dbReference>
<dbReference type="GO" id="GO:0016491">
    <property type="term" value="F:oxidoreductase activity"/>
    <property type="evidence" value="ECO:0007669"/>
    <property type="project" value="UniProtKB-KW"/>
</dbReference>
<protein>
    <submittedName>
        <fullName evidence="4">Oxidoreductase</fullName>
        <ecNumber evidence="4">1.-.-.-</ecNumber>
    </submittedName>
</protein>
<evidence type="ECO:0000256" key="1">
    <source>
        <dbReference type="ARBA" id="ARBA00006484"/>
    </source>
</evidence>
<dbReference type="EMBL" id="CP114014">
    <property type="protein sequence ID" value="XAY03563.1"/>
    <property type="molecule type" value="Genomic_DNA"/>
</dbReference>
<proteinExistence type="inferred from homology"/>
<comment type="similarity">
    <text evidence="1">Belongs to the short-chain dehydrogenases/reductases (SDR) family.</text>
</comment>
<reference evidence="4" key="1">
    <citation type="submission" date="2022-12" db="EMBL/GenBank/DDBJ databases">
        <title>Paraconexibacter alkalitolerans sp. nov. and Baekduia alba sp. nov., isolated from soil and emended description of the genera Paraconexibacter (Chun et al., 2020) and Baekduia (An et al., 2020).</title>
        <authorList>
            <person name="Vieira S."/>
            <person name="Huber K.J."/>
            <person name="Geppert A."/>
            <person name="Wolf J."/>
            <person name="Neumann-Schaal M."/>
            <person name="Muesken M."/>
            <person name="Overmann J."/>
        </authorList>
    </citation>
    <scope>NUCLEOTIDE SEQUENCE</scope>
    <source>
        <strain evidence="4">AEG42_29</strain>
    </source>
</reference>
<dbReference type="Pfam" id="PF00106">
    <property type="entry name" value="adh_short"/>
    <property type="match status" value="1"/>
</dbReference>
<organism evidence="4">
    <name type="scientific">Paraconexibacter sp. AEG42_29</name>
    <dbReference type="NCBI Taxonomy" id="2997339"/>
    <lineage>
        <taxon>Bacteria</taxon>
        <taxon>Bacillati</taxon>
        <taxon>Actinomycetota</taxon>
        <taxon>Thermoleophilia</taxon>
        <taxon>Solirubrobacterales</taxon>
        <taxon>Paraconexibacteraceae</taxon>
        <taxon>Paraconexibacter</taxon>
    </lineage>
</organism>
<dbReference type="InterPro" id="IPR036291">
    <property type="entry name" value="NAD(P)-bd_dom_sf"/>
</dbReference>